<feature type="chain" id="PRO_5037870141" evidence="1">
    <location>
        <begin position="20"/>
        <end position="142"/>
    </location>
</feature>
<dbReference type="RefSeq" id="WP_188583983.1">
    <property type="nucleotide sequence ID" value="NZ_BMCT01000012.1"/>
</dbReference>
<reference evidence="2" key="1">
    <citation type="journal article" date="2014" name="Int. J. Syst. Evol. Microbiol.">
        <title>Complete genome sequence of Corynebacterium casei LMG S-19264T (=DSM 44701T), isolated from a smear-ripened cheese.</title>
        <authorList>
            <consortium name="US DOE Joint Genome Institute (JGI-PGF)"/>
            <person name="Walter F."/>
            <person name="Albersmeier A."/>
            <person name="Kalinowski J."/>
            <person name="Ruckert C."/>
        </authorList>
    </citation>
    <scope>NUCLEOTIDE SEQUENCE</scope>
    <source>
        <strain evidence="2">CCM 7897</strain>
    </source>
</reference>
<comment type="caution">
    <text evidence="2">The sequence shown here is derived from an EMBL/GenBank/DDBJ whole genome shotgun (WGS) entry which is preliminary data.</text>
</comment>
<keyword evidence="1" id="KW-0732">Signal</keyword>
<gene>
    <name evidence="2" type="ORF">GCM10007301_53960</name>
</gene>
<dbReference type="EMBL" id="BMCT01000012">
    <property type="protein sequence ID" value="GGF87258.1"/>
    <property type="molecule type" value="Genomic_DNA"/>
</dbReference>
<feature type="signal peptide" evidence="1">
    <location>
        <begin position="1"/>
        <end position="19"/>
    </location>
</feature>
<evidence type="ECO:0000313" key="2">
    <source>
        <dbReference type="EMBL" id="GGF87258.1"/>
    </source>
</evidence>
<evidence type="ECO:0000313" key="3">
    <source>
        <dbReference type="Proteomes" id="UP000606044"/>
    </source>
</evidence>
<dbReference type="Proteomes" id="UP000606044">
    <property type="component" value="Unassembled WGS sequence"/>
</dbReference>
<accession>A0A917CGX4</accession>
<protein>
    <submittedName>
        <fullName evidence="2">Uncharacterized protein</fullName>
    </submittedName>
</protein>
<proteinExistence type="predicted"/>
<sequence>MQRTLFLLGLSLLPTLAVAQPAPPVASTPEAMVPAEARGRYSFQPVDGGVLKMDSQTGMVSLCSRGAGGSFSCLAVPDSRDAYEAEIARLQAQLAGKGPAATVDSGNKLTVPLPSQNDLDAAYAYAAGLYNRMKNYIQGTEP</sequence>
<keyword evidence="3" id="KW-1185">Reference proteome</keyword>
<organism evidence="2 3">
    <name type="scientific">Azorhizobium oxalatiphilum</name>
    <dbReference type="NCBI Taxonomy" id="980631"/>
    <lineage>
        <taxon>Bacteria</taxon>
        <taxon>Pseudomonadati</taxon>
        <taxon>Pseudomonadota</taxon>
        <taxon>Alphaproteobacteria</taxon>
        <taxon>Hyphomicrobiales</taxon>
        <taxon>Xanthobacteraceae</taxon>
        <taxon>Azorhizobium</taxon>
    </lineage>
</organism>
<reference evidence="2" key="2">
    <citation type="submission" date="2020-09" db="EMBL/GenBank/DDBJ databases">
        <authorList>
            <person name="Sun Q."/>
            <person name="Sedlacek I."/>
        </authorList>
    </citation>
    <scope>NUCLEOTIDE SEQUENCE</scope>
    <source>
        <strain evidence="2">CCM 7897</strain>
    </source>
</reference>
<evidence type="ECO:0000256" key="1">
    <source>
        <dbReference type="SAM" id="SignalP"/>
    </source>
</evidence>
<name>A0A917CGX4_9HYPH</name>
<dbReference type="AlphaFoldDB" id="A0A917CGX4"/>